<protein>
    <submittedName>
        <fullName evidence="1">Uncharacterized protein</fullName>
    </submittedName>
</protein>
<accession>A0A562VGK7</accession>
<name>A0A562VGK7_9BACT</name>
<evidence type="ECO:0000313" key="2">
    <source>
        <dbReference type="Proteomes" id="UP000319449"/>
    </source>
</evidence>
<organism evidence="1 2">
    <name type="scientific">Geobacter argillaceus</name>
    <dbReference type="NCBI Taxonomy" id="345631"/>
    <lineage>
        <taxon>Bacteria</taxon>
        <taxon>Pseudomonadati</taxon>
        <taxon>Thermodesulfobacteriota</taxon>
        <taxon>Desulfuromonadia</taxon>
        <taxon>Geobacterales</taxon>
        <taxon>Geobacteraceae</taxon>
        <taxon>Geobacter</taxon>
    </lineage>
</organism>
<sequence>MKVAKRDWIFLAVIIAVLGTLLVSTGKVKAKKVPYDDKHRQFYVVMHKGGDRREAEKGCATCHGFQYIPLPKDHPPKEQCLLCHKLSQVNKGNPGVGLDIRTFEVPIAVG</sequence>
<proteinExistence type="predicted"/>
<dbReference type="AlphaFoldDB" id="A0A562VGK7"/>
<dbReference type="SUPFAM" id="SSF48695">
    <property type="entry name" value="Multiheme cytochromes"/>
    <property type="match status" value="1"/>
</dbReference>
<dbReference type="Proteomes" id="UP000319449">
    <property type="component" value="Unassembled WGS sequence"/>
</dbReference>
<dbReference type="RefSeq" id="WP_211360562.1">
    <property type="nucleotide sequence ID" value="NZ_VLLN01000023.1"/>
</dbReference>
<dbReference type="EMBL" id="VLLN01000023">
    <property type="protein sequence ID" value="TWJ17039.1"/>
    <property type="molecule type" value="Genomic_DNA"/>
</dbReference>
<keyword evidence="2" id="KW-1185">Reference proteome</keyword>
<reference evidence="1 2" key="1">
    <citation type="submission" date="2019-07" db="EMBL/GenBank/DDBJ databases">
        <title>Genomic Encyclopedia of Archaeal and Bacterial Type Strains, Phase II (KMG-II): from individual species to whole genera.</title>
        <authorList>
            <person name="Goeker M."/>
        </authorList>
    </citation>
    <scope>NUCLEOTIDE SEQUENCE [LARGE SCALE GENOMIC DNA]</scope>
    <source>
        <strain evidence="1 2">ATCC BAA-1139</strain>
    </source>
</reference>
<evidence type="ECO:0000313" key="1">
    <source>
        <dbReference type="EMBL" id="TWJ17039.1"/>
    </source>
</evidence>
<gene>
    <name evidence="1" type="ORF">JN12_03151</name>
</gene>
<dbReference type="Gene3D" id="1.10.1130.20">
    <property type="match status" value="1"/>
</dbReference>
<comment type="caution">
    <text evidence="1">The sequence shown here is derived from an EMBL/GenBank/DDBJ whole genome shotgun (WGS) entry which is preliminary data.</text>
</comment>
<dbReference type="InterPro" id="IPR036280">
    <property type="entry name" value="Multihaem_cyt_sf"/>
</dbReference>